<organism evidence="1 2">
    <name type="scientific">Arcticibacter tournemirensis</name>
    <dbReference type="NCBI Taxonomy" id="699437"/>
    <lineage>
        <taxon>Bacteria</taxon>
        <taxon>Pseudomonadati</taxon>
        <taxon>Bacteroidota</taxon>
        <taxon>Sphingobacteriia</taxon>
        <taxon>Sphingobacteriales</taxon>
        <taxon>Sphingobacteriaceae</taxon>
        <taxon>Arcticibacter</taxon>
    </lineage>
</organism>
<protein>
    <recommendedName>
        <fullName evidence="3">Secretin/TonB short N-terminal domain-containing protein</fullName>
    </recommendedName>
</protein>
<dbReference type="InterPro" id="IPR058093">
    <property type="entry name" value="LA_2272-like"/>
</dbReference>
<dbReference type="NCBIfam" id="NF047436">
    <property type="entry name" value="LA_2272_repeat"/>
    <property type="match status" value="1"/>
</dbReference>
<dbReference type="AlphaFoldDB" id="A0A4Q0MCM9"/>
<dbReference type="RefSeq" id="WP_128768361.1">
    <property type="nucleotide sequence ID" value="NZ_RXOC01000003.1"/>
</dbReference>
<name>A0A4Q0MCM9_9SPHI</name>
<sequence length="611" mass="65997">MYQNKGLVITLLLLLTVLLFPQKQLNAQGLLYRKISVQAHHLPLENVLDRIGQKCGFSFSYNSSIVPRDSLINLSVSNQTIKDILDMLFAGRFEYKEAAGFIILRYAPLRLSLITDKVESNRGVYRISGFVIDDRTGEKIAKASVYEKKLLRSALTEADGSFEMKINTRNHSIALTVSKELYRDTTVLILSSVDVNSDGSTRDDPDHTSGEGASVAERTAIGRLLVSYKQKIQELNVPGFIAESPVQASITPGLSSHGMLSGQVINKFSINIFGGYTAGVEGVEAGGLFNINKKYAKGVQAAGIFNLVGMSVVGVQAAGIYNGVLDSVKGVQAGGIANFVIKDFAGVQAGGMVNFVRGEFSGVQAGGLLNFDLGTVKGIQAAGLMNISGNHTAGLQVAGLMNATGRSMSGMQVSGTLNIAGGDMRGAQIGVVNFARHQKGFQFGILNVADTSSGASVGLINIVRKNGLHSVSVSSNEMFTWNLLIKTGTPKFYTIIHGARNMGGWGFGKQYQLSNRLFLSPELVGLYLYQGSWDYTNTITRFNMNLTCKVHKLLSVFAGPSVNVLYSDQDKKVDGYSLITERIKMSRSSKNDKLYHWIGWSAGISVTPFTK</sequence>
<evidence type="ECO:0000313" key="2">
    <source>
        <dbReference type="Proteomes" id="UP000290848"/>
    </source>
</evidence>
<dbReference type="Proteomes" id="UP000290848">
    <property type="component" value="Unassembled WGS sequence"/>
</dbReference>
<evidence type="ECO:0008006" key="3">
    <source>
        <dbReference type="Google" id="ProtNLM"/>
    </source>
</evidence>
<dbReference type="Gene3D" id="2.60.40.1120">
    <property type="entry name" value="Carboxypeptidase-like, regulatory domain"/>
    <property type="match status" value="1"/>
</dbReference>
<proteinExistence type="predicted"/>
<comment type="caution">
    <text evidence="1">The sequence shown here is derived from an EMBL/GenBank/DDBJ whole genome shotgun (WGS) entry which is preliminary data.</text>
</comment>
<dbReference type="EMBL" id="RXOC01000003">
    <property type="protein sequence ID" value="RXF71117.1"/>
    <property type="molecule type" value="Genomic_DNA"/>
</dbReference>
<accession>A0A4Q0MCM9</accession>
<dbReference type="SUPFAM" id="SSF49464">
    <property type="entry name" value="Carboxypeptidase regulatory domain-like"/>
    <property type="match status" value="1"/>
</dbReference>
<dbReference type="InterPro" id="IPR008969">
    <property type="entry name" value="CarboxyPept-like_regulatory"/>
</dbReference>
<gene>
    <name evidence="1" type="ORF">EKH83_05310</name>
</gene>
<evidence type="ECO:0000313" key="1">
    <source>
        <dbReference type="EMBL" id="RXF71117.1"/>
    </source>
</evidence>
<reference evidence="1 2" key="1">
    <citation type="submission" date="2018-12" db="EMBL/GenBank/DDBJ databases">
        <title>The Draft Genome Sequence of the Soil Bacterium Pedobacter tournemirensis R1.</title>
        <authorList>
            <person name="He J."/>
        </authorList>
    </citation>
    <scope>NUCLEOTIDE SEQUENCE [LARGE SCALE GENOMIC DNA]</scope>
    <source>
        <strain evidence="1 2">R1</strain>
    </source>
</reference>